<dbReference type="Gene3D" id="2.60.120.260">
    <property type="entry name" value="Galactose-binding domain-like"/>
    <property type="match status" value="1"/>
</dbReference>
<dbReference type="PROSITE" id="PS00022">
    <property type="entry name" value="EGF_1"/>
    <property type="match status" value="3"/>
</dbReference>
<dbReference type="Proteomes" id="UP000323011">
    <property type="component" value="Unassembled WGS sequence"/>
</dbReference>
<evidence type="ECO:0000259" key="6">
    <source>
        <dbReference type="PROSITE" id="PS50026"/>
    </source>
</evidence>
<evidence type="ECO:0000256" key="2">
    <source>
        <dbReference type="ARBA" id="ARBA00022737"/>
    </source>
</evidence>
<dbReference type="InterPro" id="IPR051216">
    <property type="entry name" value="Teneurin"/>
</dbReference>
<dbReference type="SMART" id="SM00181">
    <property type="entry name" value="EGF"/>
    <property type="match status" value="4"/>
</dbReference>
<keyword evidence="1 4" id="KW-0245">EGF-like domain</keyword>
<keyword evidence="8" id="KW-1185">Reference proteome</keyword>
<evidence type="ECO:0000256" key="1">
    <source>
        <dbReference type="ARBA" id="ARBA00022536"/>
    </source>
</evidence>
<proteinExistence type="predicted"/>
<dbReference type="InterPro" id="IPR000742">
    <property type="entry name" value="EGF"/>
</dbReference>
<comment type="caution">
    <text evidence="4">Lacks conserved residue(s) required for the propagation of feature annotation.</text>
</comment>
<feature type="disulfide bond" evidence="4">
    <location>
        <begin position="4022"/>
        <end position="4032"/>
    </location>
</feature>
<dbReference type="PROSITE" id="PS01186">
    <property type="entry name" value="EGF_2"/>
    <property type="match status" value="2"/>
</dbReference>
<dbReference type="PROSITE" id="PS50026">
    <property type="entry name" value="EGF_3"/>
    <property type="match status" value="2"/>
</dbReference>
<dbReference type="InterPro" id="IPR002049">
    <property type="entry name" value="LE_dom"/>
</dbReference>
<feature type="disulfide bond" evidence="4">
    <location>
        <begin position="4088"/>
        <end position="4097"/>
    </location>
</feature>
<evidence type="ECO:0000256" key="5">
    <source>
        <dbReference type="SAM" id="SignalP"/>
    </source>
</evidence>
<dbReference type="PANTHER" id="PTHR11219">
    <property type="entry name" value="TENEURIN AND N-ACETYLGLUCOSAMINE-1-PHOSPHODIESTER ALPHA-N-ACETYLGLUCOSAMINIDASE"/>
    <property type="match status" value="1"/>
</dbReference>
<accession>A0A5A8CGJ9</accession>
<dbReference type="EMBL" id="VLTN01000025">
    <property type="protein sequence ID" value="KAA0151749.1"/>
    <property type="molecule type" value="Genomic_DNA"/>
</dbReference>
<evidence type="ECO:0000256" key="4">
    <source>
        <dbReference type="PROSITE-ProRule" id="PRU00076"/>
    </source>
</evidence>
<gene>
    <name evidence="7" type="ORF">FNF29_04433</name>
</gene>
<dbReference type="PANTHER" id="PTHR11219:SF69">
    <property type="entry name" value="TENEURIN-A"/>
    <property type="match status" value="1"/>
</dbReference>
<evidence type="ECO:0000313" key="7">
    <source>
        <dbReference type="EMBL" id="KAA0151749.1"/>
    </source>
</evidence>
<keyword evidence="5" id="KW-0732">Signal</keyword>
<name>A0A5A8CGJ9_CAFRO</name>
<feature type="chain" id="PRO_5023060445" description="EGF-like domain-containing protein" evidence="5">
    <location>
        <begin position="20"/>
        <end position="4473"/>
    </location>
</feature>
<sequence length="4473" mass="456777">MKQPFAWLLVIAGALSVKAQDSTKPTATVQPVVRATDAQALSVNLFGDAVISGLSDDTSATADLVVTLGAAGGDSGQLTGLTLSAPCTSGFKKLDSPGCVVTGSSGGTIPSGNAGSRSLVLTVTDEAANAQDYPFTLMIRPQPSLAFSGTDAAAGTSTLTVTWTAAVASWADQSNLNLVGITCVALTTSDSGATYSGTCTADGSTAAPQASITTTTSLDTGASVGAAATFTYSPELTAVALLQEKTGGGDHSTTAMVGPNSNISPKRNIEVKFTFSGNMQGFDATDLTVDAGSLTGVSVVPDTAAATEDTAWYFVLTLPDATDTDIVLTLALTGSTVTFTAAGSLNVQTVRLDMTPPSITVGAAPQYRATSLQAFSQALATGASTFQVTDTTDDAKSNTLTLSLVALSAGGLEAAAACSSFEHTGAGVPTCIISGTDASDVIPSGNEADRTFTLRATDTAGNYAEDTITVRVRPQPSLAFSGTDAAAGTSTLTVTWTAAVASWADQSNLNLVGITCVALTTSDSGATYSGTCTADGSTAAPQASITTTTSLDTGASVGAAATFTYSPELTAVALLQEKTGGGDHSTTAMVGPSSNISPKRNIEVKFTFSGNMQGFDATDLTVDAGSLTGVSVVPDTAAATEDTAWYFVLTLPDATDTDIVLTLALTGSTVTFTAAGSLNVQTVRLDMTPPSITVGAAPQYRATSLQAFSQALATGASTFQVTDTTDDAKSNTLTLSLVALSAGGLEAAAACSSFEHTGAGVPTCIISGTDASDVIPSGNEADRTFTLRATDTAGNYAEDTITVRVRPQPSLAFSGTDAAAGTSTLTVTWTAAVASWADQSNLNLVGITCVALTTSDSGATYSGTCTADGSTAAPQASITTTTSLDTGASVGAAATFTYSPELTAVALLQEKTGGGDHSTTAMVGPSSNISPKRNIEVKFTFSGNMQGFDATDLTVDAGSLTGVSVVPDTAAATEDTAWYFVLTLPDATDTDIVLTLALTGSTVTFTAAGSLNVQTVRLDMTPPSITVGAAPQYRATSLQAFSQALATGASTFQVTDTTDDAKSNTLTLSLVALSAGGLEAAAACSSFEHTGAGVPTCIISGTDASDVIPSGNEADRTFTLRATDTAGNYAEDTITVRVRPQPSLAFSGTDAAAGTSTLTVTWTAAVASWADQSNLNLVGITCVALTTSDSGATYSGTCTADGSTAAPQASITTTTSLDTGASVGAAATFTYSPELTAVALLQEKTGGGDHSTTAMVGPSSNISPKRNIEVKFTFSGNMQGFDATDLTVDAGSLTGVSVVPDTAAATEDTAWYFVLTLPDATDTDIVLTLALTGSTVTFTAAGSLNVQTVRLDMTPPSITVGAAPQYRATSLQAFSQALATGASTFQVTDTTDDAKSNTLTLSLVALSAGGLEAAAACSSFEHTGAGVPTCIISGTDASDVIPSGNEADRTFTLRATDTAGNYAEDTITVRVRPQPSLAFSGTDAAAGTSTLTVTWTAAVASWADQSNLNLVGITCVALTTSDSGATYSGTCTADGSTAAPQASITTTTSLDTGASVGAAATFTYSPELTAVALLQEKTGGGDHSTTAMVGPNSNISPKRNIEVKFTFSGNMQGFDATDLTVDAGSLTGVSVVPDTAAATEDTAWYFVLTLPDATDTDIVLTLALTGSTVTFTAAGSLNVQTVRLDMTPPSITVGAAPQYRATSLQAFSQALATGASTFQVTDTTDDAKSNTLTLSLVALSAGGLEAAAACSSFEHTGAGVPTCIISGTDASDVIPSGNEADRTFTLRATDTAGNYAEDTITVRVRPQPSLAFSGTDAAAGTSTLTVTWTAAVASWADQSNLNLVGITCVTLTTSDSGATYSGTCTADGSTAAPQASITTTTSLDTGASVGAAATFTYSPELTAVALLQEKTGGGDHSTTAMVGPSSNISPKRNIEVKFTFSGNMQGFDATDLTVDAGSLTGVSVVPDTAAATEDTAWYFVLTLPDATDTDIVLTLALDGPSATFTAAGSLNVQTVRLDMTPPSITVGAAPQYRATSLQAFSQALATGASTFQVTDTTDDAKSNTLTLSLVALSAGGLEAAAACSSFEHTGAGVPTCIISGTDASDVIPSGNEADRTFTLRATDTAGNYAEDTITVRVRPQPSLAFSGTDAAAGTSTLTVTWTAAVASWADQSNLNLVGITCVALTTSDSGATYSGTCTADGSTAAPQASITTTTSLDTGASVGAAATFTYSPELTAVALLQEKTGGGDHSTTAMVGPNSNISPKRNIEVKFTFSGNMQGFDATDLTVDAGSLTGVSVVPDTAAATEDTAWYFTVRLDMTPPSITVGAAPQYRATSLQAFSQALATGASTFQVTDTTDDAKSNTLTLSLVALSAGGLEAAAACSSFEHTGAGVPTCIISGTDASDVIPSGNEADRTFTLRATDTAGNYAEDTITVRVRPQPSLAFSGTDAAAGTSTLTVTWTAAVASWADQSNLNLVGITCVALTTSDSGATYSGTCTADGSTAAPQASITTTTSLDTGASVGAAATFTYSPKLTSMTVVDTFDAPLKGPGADIIKSQAVKVIAVFAGKMQGLSTGSLAGFADAAQVASIDPSSGVGTSFTFAVTLDDADSTTITLGLSAPTLAFTNAAAVSNSLTVWYDSTDPTVTAATIAAGEFHILATDDFAFSFTFVTTAGALHADASQAFAALEDTAPFQTADLTLTITGKTVSDASGLSLAGCTGAKFSSGCSIAGSAAGSIPAGESGDRTLVMEAVDLSGRASSAEFTLQIRVRPTLTLSTVDAKAGTYSITVDWSQAVSGFLTSHLTLQGLTCGSLTSSLADKRYSGDCIATGTHATVGVSLAAALSGVSPTTELASQVTKPYTPELTAIELIDTDSPAAALRGLHENITPNLGIAIRFTFTGKMSGLTASDVNVAGDDSGVPTVAEPVASSEAKVHTFGITLDSADVATTISLPLGASDAPFSWTSASAETTVYYDVTAPTATLSASDFFLTDGSENQVLDIVTQVLASISDNISPTSRIILDASSDPDVSGVLSLSACSRSQHQVGCLIKGAAASNKIPPDNTGVSTITLLVEDEAGNSLELEFFLVRQAVIAFTADQSKLSKSGHFAPFNNPVGTRRSFSEDLSSICTSSSQPDDIVVTIALTDAAGAQSANCETVSGVTQSATPGPSISCNFDQQGTVRWSVVCSESLGDPENHADVPASTSGTWAIVEQKRPAVSASGTFYYLENAGNKLLSDEITFAISDTEDSDLRFVTVTREDCAVGKDQLGIGATPPATVTATVEADQCVITIVPAHPATEAPIGDFLQVLNAVTFTHVSDNPNRTLGVTITVNVTDDAGGEAGTPPSYALSQSSTIHFEITELNDELGLLVQSGASNESSLSLADTQLRMTEHPDDGKCLYDSNGDDVVIVIEDVDTIQDGRPGTAQLDDVGLKLLEWPGSGAMPDTELWSVVSQGDPATSPTTKTGSSLVPGSQEHFVFQQFKVCITPRGELGSAGVRRQTWQTLDFENLQPSEFSGFRPADKKYPLRFRASSPSGKNVREFTLWYQVTDVEHEKPHFFHPDAGVTNSEGIRSGFLGLQCSREFYRSSLQSPYTLQDSQLNVATGNIRADVAKVNLYREPAYTAGEAHHVVYAPIDFVHGMFNRKEIRTSTVVVDPDEIGSLVLSIRFLGEWTKAATPGNSTAMHAANETLAAGQESSLGGVFSNKTAFGFMMTHNSTHIVLTGAPQYGPEYNMSRALSEVSSPRSRRFGFSLVATHAVTGLVAERDFLVDIEVRGCMDIRGAYADGPNREFLPADSDFVMPPKSELAKYDDLAASGWRNPSGNFNPNATIPALCTFPPRAVATTETSTFALTGARTETTAAELESALKASPTDDNIEQARGFVALEVPPGAITEPIPIEVSGVTDDVALAVAPPKEDAIVTTDLTLKLGPCGQQFERSLQVCIFVGAAQPGRYFTIYHAPAVNCELPELGYAEFQPTSETSYNPATGKACGSISTFSIVSGVSLLIPQTSQLESRFLEAGGGCPRDCSGNGECLAYSKCSCFQGWTGYDCASRTCPAADAWAINLVAPKQSAECSNKGACNRITGECECEPGFEGSACQRMGCPSDCSGHGRCRYLADLPQVSSQKQLEYAWEGDRISTCMCDPGYGGPDCSVRMCPFGDDPASHCASNGFAKFKATLAVPISEAAASGSAYPGPGVTWAVQSASLVLEVAAKHGSQFTTRPVNGLLGAAAASEADVISGVESALQALPNFHVDDAVIVTDSLSAGGEIRQVSLEMAGYQNAGDMLSVSCPAPYGCAEPGCRPRYRQPLLSAEDVVGSDIALDALGIIKPPSSANGIAVKVSVASTATYAGAAVKTFEVTICPLVATSAAITETTGDCAVSVAQRPVPSSRALDKSAAVGMGAKIKFRSAAPADGAYNFYLIPGTCAVERIRPSGADRRSTECSSRGVCDRSTGMCKCFDEFEGDSCSLVPLTV</sequence>
<keyword evidence="3 4" id="KW-1015">Disulfide bond</keyword>
<comment type="caution">
    <text evidence="7">The sequence shown here is derived from an EMBL/GenBank/DDBJ whole genome shotgun (WGS) entry which is preliminary data.</text>
</comment>
<dbReference type="InterPro" id="IPR013111">
    <property type="entry name" value="EGF_extracell"/>
</dbReference>
<evidence type="ECO:0000313" key="8">
    <source>
        <dbReference type="Proteomes" id="UP000323011"/>
    </source>
</evidence>
<evidence type="ECO:0000256" key="3">
    <source>
        <dbReference type="ARBA" id="ARBA00023157"/>
    </source>
</evidence>
<dbReference type="Gene3D" id="2.10.25.10">
    <property type="entry name" value="Laminin"/>
    <property type="match status" value="2"/>
</dbReference>
<feature type="signal peptide" evidence="5">
    <location>
        <begin position="1"/>
        <end position="19"/>
    </location>
</feature>
<dbReference type="Pfam" id="PF07974">
    <property type="entry name" value="EGF_2"/>
    <property type="match status" value="1"/>
</dbReference>
<keyword evidence="2" id="KW-0677">Repeat</keyword>
<feature type="domain" description="EGF-like" evidence="6">
    <location>
        <begin position="4061"/>
        <end position="4098"/>
    </location>
</feature>
<feature type="disulfide bond" evidence="4">
    <location>
        <begin position="4040"/>
        <end position="4049"/>
    </location>
</feature>
<organism evidence="7 8">
    <name type="scientific">Cafeteria roenbergensis</name>
    <name type="common">Marine flagellate</name>
    <dbReference type="NCBI Taxonomy" id="33653"/>
    <lineage>
        <taxon>Eukaryota</taxon>
        <taxon>Sar</taxon>
        <taxon>Stramenopiles</taxon>
        <taxon>Bigyra</taxon>
        <taxon>Opalozoa</taxon>
        <taxon>Bicosoecida</taxon>
        <taxon>Cafeteriaceae</taxon>
        <taxon>Cafeteria</taxon>
    </lineage>
</organism>
<protein>
    <recommendedName>
        <fullName evidence="6">EGF-like domain-containing protein</fullName>
    </recommendedName>
</protein>
<dbReference type="CDD" id="cd00055">
    <property type="entry name" value="EGF_Lam"/>
    <property type="match status" value="1"/>
</dbReference>
<feature type="domain" description="EGF-like" evidence="6">
    <location>
        <begin position="4018"/>
        <end position="4050"/>
    </location>
</feature>
<reference evidence="7 8" key="1">
    <citation type="submission" date="2019-07" db="EMBL/GenBank/DDBJ databases">
        <title>Genomes of Cafeteria roenbergensis.</title>
        <authorList>
            <person name="Fischer M.G."/>
            <person name="Hackl T."/>
            <person name="Roman M."/>
        </authorList>
    </citation>
    <scope>NUCLEOTIDE SEQUENCE [LARGE SCALE GENOMIC DNA]</scope>
    <source>
        <strain evidence="7 8">BVI</strain>
    </source>
</reference>